<dbReference type="SUPFAM" id="SSF81383">
    <property type="entry name" value="F-box domain"/>
    <property type="match status" value="1"/>
</dbReference>
<sequence length="410" mass="47348">MEELPLELVQRVFAHLDLASIRNAALSCRTFLDAFKSAEVVITSEILLRQIDLSVLPEAILVQKSSKLGKHSTDQAIQFAQDHLRSRAPAPTQWRLVDALPLERFHRYVDWFANLYSAEAIGTQPRLLALGKPSHTELLRFQRAFYRFQLYCNVVGSRASEPQEMRDMFFSHFAAWENEQLACVYEYLMRVIATHCHFSNYGQYILSEGLEKLYHVSMAWSYEDWHALLSRGEDKFDEPSFSDSFLYNGLQYGANVYPIYGETLSELDDEDRQEVVGSPFYDDPDRGPASIWEWVHKDRIPGALVGETRMRLHRQWAYTFWDFSRLESAGLLKDPSISGEGPVTELALEEYSTPSRLDKLKLSQFLRKKVWESGGTGRWDQNPWHAPSRDSTPVYQPQSLAQARKFLQGF</sequence>
<feature type="domain" description="F-box" evidence="1">
    <location>
        <begin position="1"/>
        <end position="51"/>
    </location>
</feature>
<dbReference type="Pfam" id="PF00646">
    <property type="entry name" value="F-box"/>
    <property type="match status" value="1"/>
</dbReference>
<comment type="caution">
    <text evidence="2">The sequence shown here is derived from an EMBL/GenBank/DDBJ whole genome shotgun (WGS) entry which is preliminary data.</text>
</comment>
<reference evidence="2 3" key="1">
    <citation type="submission" date="2023-01" db="EMBL/GenBank/DDBJ databases">
        <title>Analysis of 21 Apiospora genomes using comparative genomics revels a genus with tremendous synthesis potential of carbohydrate active enzymes and secondary metabolites.</title>
        <authorList>
            <person name="Sorensen T."/>
        </authorList>
    </citation>
    <scope>NUCLEOTIDE SEQUENCE [LARGE SCALE GENOMIC DNA]</scope>
    <source>
        <strain evidence="2 3">CBS 83171</strain>
    </source>
</reference>
<gene>
    <name evidence="2" type="ORF">PG996_013818</name>
</gene>
<protein>
    <recommendedName>
        <fullName evidence="1">F-box domain-containing protein</fullName>
    </recommendedName>
</protein>
<dbReference type="CDD" id="cd09917">
    <property type="entry name" value="F-box_SF"/>
    <property type="match status" value="1"/>
</dbReference>
<dbReference type="EMBL" id="JAQQWM010000009">
    <property type="protein sequence ID" value="KAK8045754.1"/>
    <property type="molecule type" value="Genomic_DNA"/>
</dbReference>
<evidence type="ECO:0000259" key="1">
    <source>
        <dbReference type="PROSITE" id="PS50181"/>
    </source>
</evidence>
<keyword evidence="3" id="KW-1185">Reference proteome</keyword>
<name>A0ABR1TJ35_9PEZI</name>
<evidence type="ECO:0000313" key="2">
    <source>
        <dbReference type="EMBL" id="KAK8045754.1"/>
    </source>
</evidence>
<accession>A0ABR1TJ35</accession>
<organism evidence="2 3">
    <name type="scientific">Apiospora saccharicola</name>
    <dbReference type="NCBI Taxonomy" id="335842"/>
    <lineage>
        <taxon>Eukaryota</taxon>
        <taxon>Fungi</taxon>
        <taxon>Dikarya</taxon>
        <taxon>Ascomycota</taxon>
        <taxon>Pezizomycotina</taxon>
        <taxon>Sordariomycetes</taxon>
        <taxon>Xylariomycetidae</taxon>
        <taxon>Amphisphaeriales</taxon>
        <taxon>Apiosporaceae</taxon>
        <taxon>Apiospora</taxon>
    </lineage>
</organism>
<proteinExistence type="predicted"/>
<evidence type="ECO:0000313" key="3">
    <source>
        <dbReference type="Proteomes" id="UP001446871"/>
    </source>
</evidence>
<dbReference type="Proteomes" id="UP001446871">
    <property type="component" value="Unassembled WGS sequence"/>
</dbReference>
<dbReference type="InterPro" id="IPR036047">
    <property type="entry name" value="F-box-like_dom_sf"/>
</dbReference>
<dbReference type="InterPro" id="IPR001810">
    <property type="entry name" value="F-box_dom"/>
</dbReference>
<dbReference type="PROSITE" id="PS50181">
    <property type="entry name" value="FBOX"/>
    <property type="match status" value="1"/>
</dbReference>